<protein>
    <submittedName>
        <fullName evidence="2">Uncharacterized protein</fullName>
    </submittedName>
</protein>
<dbReference type="AlphaFoldDB" id="A0A0A9BVK7"/>
<reference evidence="2" key="1">
    <citation type="submission" date="2014-09" db="EMBL/GenBank/DDBJ databases">
        <authorList>
            <person name="Magalhaes I.L.F."/>
            <person name="Oliveira U."/>
            <person name="Santos F.R."/>
            <person name="Vidigal T.H.D.A."/>
            <person name="Brescovit A.D."/>
            <person name="Santos A.J."/>
        </authorList>
    </citation>
    <scope>NUCLEOTIDE SEQUENCE</scope>
    <source>
        <tissue evidence="2">Shoot tissue taken approximately 20 cm above the soil surface</tissue>
    </source>
</reference>
<proteinExistence type="predicted"/>
<reference evidence="2" key="2">
    <citation type="journal article" date="2015" name="Data Brief">
        <title>Shoot transcriptome of the giant reed, Arundo donax.</title>
        <authorList>
            <person name="Barrero R.A."/>
            <person name="Guerrero F.D."/>
            <person name="Moolhuijzen P."/>
            <person name="Goolsby J.A."/>
            <person name="Tidwell J."/>
            <person name="Bellgard S.E."/>
            <person name="Bellgard M.I."/>
        </authorList>
    </citation>
    <scope>NUCLEOTIDE SEQUENCE</scope>
    <source>
        <tissue evidence="2">Shoot tissue taken approximately 20 cm above the soil surface</tissue>
    </source>
</reference>
<name>A0A0A9BVK7_ARUDO</name>
<sequence length="20" mass="2252">MQNSGYHPYPGYPQPPPPPQ</sequence>
<feature type="compositionally biased region" description="Pro residues" evidence="1">
    <location>
        <begin position="10"/>
        <end position="20"/>
    </location>
</feature>
<organism evidence="2">
    <name type="scientific">Arundo donax</name>
    <name type="common">Giant reed</name>
    <name type="synonym">Donax arundinaceus</name>
    <dbReference type="NCBI Taxonomy" id="35708"/>
    <lineage>
        <taxon>Eukaryota</taxon>
        <taxon>Viridiplantae</taxon>
        <taxon>Streptophyta</taxon>
        <taxon>Embryophyta</taxon>
        <taxon>Tracheophyta</taxon>
        <taxon>Spermatophyta</taxon>
        <taxon>Magnoliopsida</taxon>
        <taxon>Liliopsida</taxon>
        <taxon>Poales</taxon>
        <taxon>Poaceae</taxon>
        <taxon>PACMAD clade</taxon>
        <taxon>Arundinoideae</taxon>
        <taxon>Arundineae</taxon>
        <taxon>Arundo</taxon>
    </lineage>
</organism>
<evidence type="ECO:0000313" key="2">
    <source>
        <dbReference type="EMBL" id="JAD67351.1"/>
    </source>
</evidence>
<evidence type="ECO:0000256" key="1">
    <source>
        <dbReference type="SAM" id="MobiDB-lite"/>
    </source>
</evidence>
<accession>A0A0A9BVK7</accession>
<feature type="region of interest" description="Disordered" evidence="1">
    <location>
        <begin position="1"/>
        <end position="20"/>
    </location>
</feature>
<dbReference type="EMBL" id="GBRH01230544">
    <property type="protein sequence ID" value="JAD67351.1"/>
    <property type="molecule type" value="Transcribed_RNA"/>
</dbReference>